<evidence type="ECO:0000313" key="2">
    <source>
        <dbReference type="Proteomes" id="UP001498421"/>
    </source>
</evidence>
<dbReference type="InterPro" id="IPR001114">
    <property type="entry name" value="Adenylosuccinate_synthetase"/>
</dbReference>
<dbReference type="PANTHER" id="PTHR11846">
    <property type="entry name" value="ADENYLOSUCCINATE SYNTHETASE"/>
    <property type="match status" value="1"/>
</dbReference>
<dbReference type="Gene3D" id="3.90.170.10">
    <property type="entry name" value="Adenylosuccinate Synthetase, subunit A, domain 3"/>
    <property type="match status" value="1"/>
</dbReference>
<dbReference type="PANTHER" id="PTHR11846:SF0">
    <property type="entry name" value="ADENYLOSUCCINATE SYNTHETASE"/>
    <property type="match status" value="1"/>
</dbReference>
<dbReference type="Proteomes" id="UP001498421">
    <property type="component" value="Unassembled WGS sequence"/>
</dbReference>
<evidence type="ECO:0000313" key="1">
    <source>
        <dbReference type="EMBL" id="KAK7429043.1"/>
    </source>
</evidence>
<dbReference type="InterPro" id="IPR042111">
    <property type="entry name" value="Adenylosuccinate_synth_dom3"/>
</dbReference>
<name>A0ABR1I633_9HYPO</name>
<comment type="caution">
    <text evidence="1">The sequence shown here is derived from an EMBL/GenBank/DDBJ whole genome shotgun (WGS) entry which is preliminary data.</text>
</comment>
<proteinExistence type="predicted"/>
<dbReference type="EC" id="6.3.4.4" evidence="1"/>
<dbReference type="SUPFAM" id="SSF52540">
    <property type="entry name" value="P-loop containing nucleoside triphosphate hydrolases"/>
    <property type="match status" value="1"/>
</dbReference>
<accession>A0ABR1I633</accession>
<dbReference type="EMBL" id="JAZAVK010000033">
    <property type="protein sequence ID" value="KAK7429043.1"/>
    <property type="molecule type" value="Genomic_DNA"/>
</dbReference>
<keyword evidence="1" id="KW-0436">Ligase</keyword>
<gene>
    <name evidence="1" type="primary">ADE12_1</name>
    <name evidence="1" type="ORF">QQZ08_004450</name>
</gene>
<dbReference type="InterPro" id="IPR027417">
    <property type="entry name" value="P-loop_NTPase"/>
</dbReference>
<keyword evidence="2" id="KW-1185">Reference proteome</keyword>
<reference evidence="1 2" key="1">
    <citation type="journal article" date="2025" name="Microbiol. Resour. Announc.">
        <title>Draft genome sequences for Neonectria magnoliae and Neonectria punicea, canker pathogens of Liriodendron tulipifera and Acer saccharum in West Virginia.</title>
        <authorList>
            <person name="Petronek H.M."/>
            <person name="Kasson M.T."/>
            <person name="Metheny A.M."/>
            <person name="Stauder C.M."/>
            <person name="Lovett B."/>
            <person name="Lynch S.C."/>
            <person name="Garnas J.R."/>
            <person name="Kasson L.R."/>
            <person name="Stajich J.E."/>
        </authorList>
    </citation>
    <scope>NUCLEOTIDE SEQUENCE [LARGE SCALE GENOMIC DNA]</scope>
    <source>
        <strain evidence="1 2">NRRL 64651</strain>
    </source>
</reference>
<protein>
    <submittedName>
        <fullName evidence="1">Adenylosuccinate synthase</fullName>
        <ecNumber evidence="1">6.3.4.4</ecNumber>
    </submittedName>
</protein>
<organism evidence="1 2">
    <name type="scientific">Neonectria magnoliae</name>
    <dbReference type="NCBI Taxonomy" id="2732573"/>
    <lineage>
        <taxon>Eukaryota</taxon>
        <taxon>Fungi</taxon>
        <taxon>Dikarya</taxon>
        <taxon>Ascomycota</taxon>
        <taxon>Pezizomycotina</taxon>
        <taxon>Sordariomycetes</taxon>
        <taxon>Hypocreomycetidae</taxon>
        <taxon>Hypocreales</taxon>
        <taxon>Nectriaceae</taxon>
        <taxon>Neonectria</taxon>
    </lineage>
</organism>
<sequence length="96" mass="11268">MLTTLQLDVLDAFETIEVAIAYRDLETGEVRPYARLNNSEQEIENARVEHADHQRKAYNDLPKQARDYVEYIENFIGVKVKWIDTGPDREAMIRRT</sequence>
<dbReference type="GO" id="GO:0004019">
    <property type="term" value="F:adenylosuccinate synthase activity"/>
    <property type="evidence" value="ECO:0007669"/>
    <property type="project" value="UniProtKB-EC"/>
</dbReference>
<dbReference type="Pfam" id="PF00709">
    <property type="entry name" value="Adenylsucc_synt"/>
    <property type="match status" value="1"/>
</dbReference>